<name>A0A8H5HZL5_9AGAR</name>
<dbReference type="EMBL" id="JAACJN010000006">
    <property type="protein sequence ID" value="KAF5392344.1"/>
    <property type="molecule type" value="Genomic_DNA"/>
</dbReference>
<keyword evidence="2" id="KW-0472">Membrane</keyword>
<accession>A0A8H5HZL5</accession>
<evidence type="ECO:0000313" key="4">
    <source>
        <dbReference type="EMBL" id="KAF5392344.1"/>
    </source>
</evidence>
<proteinExistence type="predicted"/>
<dbReference type="Pfam" id="PF20236">
    <property type="entry name" value="DUF6593"/>
    <property type="match status" value="1"/>
</dbReference>
<feature type="domain" description="DUF6593" evidence="3">
    <location>
        <begin position="73"/>
        <end position="203"/>
    </location>
</feature>
<reference evidence="4 5" key="1">
    <citation type="journal article" date="2020" name="ISME J.">
        <title>Uncovering the hidden diversity of litter-decomposition mechanisms in mushroom-forming fungi.</title>
        <authorList>
            <person name="Floudas D."/>
            <person name="Bentzer J."/>
            <person name="Ahren D."/>
            <person name="Johansson T."/>
            <person name="Persson P."/>
            <person name="Tunlid A."/>
        </authorList>
    </citation>
    <scope>NUCLEOTIDE SEQUENCE [LARGE SCALE GENOMIC DNA]</scope>
    <source>
        <strain evidence="4 5">CBS 406.79</strain>
    </source>
</reference>
<dbReference type="InterPro" id="IPR046528">
    <property type="entry name" value="DUF6593"/>
</dbReference>
<dbReference type="Proteomes" id="UP000518752">
    <property type="component" value="Unassembled WGS sequence"/>
</dbReference>
<sequence length="211" mass="24634">MKETCWDFDSSRLPHMHKSRMVAFFLCFYFYIFIRRLSGPRLLPFKNLIRDGSPIFMLPSSPPPPLNLIMECDNPFNTNMYDEKDGRILYQVMTEYSESMTRVVNIEGATIASWHWRDPRQETITFGNGHPVFLGSWLKKSIMPFKDSVTFQDQSGHHFKWKGWGTGQWPLELFAEDDRKTPIAWFVKSWATSSGSQRPKARLPGEEQADN</sequence>
<feature type="transmembrane region" description="Helical" evidence="2">
    <location>
        <begin position="21"/>
        <end position="38"/>
    </location>
</feature>
<organism evidence="4 5">
    <name type="scientific">Collybiopsis confluens</name>
    <dbReference type="NCBI Taxonomy" id="2823264"/>
    <lineage>
        <taxon>Eukaryota</taxon>
        <taxon>Fungi</taxon>
        <taxon>Dikarya</taxon>
        <taxon>Basidiomycota</taxon>
        <taxon>Agaricomycotina</taxon>
        <taxon>Agaricomycetes</taxon>
        <taxon>Agaricomycetidae</taxon>
        <taxon>Agaricales</taxon>
        <taxon>Marasmiineae</taxon>
        <taxon>Omphalotaceae</taxon>
        <taxon>Collybiopsis</taxon>
    </lineage>
</organism>
<comment type="caution">
    <text evidence="4">The sequence shown here is derived from an EMBL/GenBank/DDBJ whole genome shotgun (WGS) entry which is preliminary data.</text>
</comment>
<keyword evidence="5" id="KW-1185">Reference proteome</keyword>
<feature type="region of interest" description="Disordered" evidence="1">
    <location>
        <begin position="192"/>
        <end position="211"/>
    </location>
</feature>
<dbReference type="OrthoDB" id="3256331at2759"/>
<evidence type="ECO:0000256" key="1">
    <source>
        <dbReference type="SAM" id="MobiDB-lite"/>
    </source>
</evidence>
<gene>
    <name evidence="4" type="ORF">D9757_001440</name>
</gene>
<keyword evidence="2" id="KW-1133">Transmembrane helix</keyword>
<evidence type="ECO:0000259" key="3">
    <source>
        <dbReference type="Pfam" id="PF20236"/>
    </source>
</evidence>
<evidence type="ECO:0000256" key="2">
    <source>
        <dbReference type="SAM" id="Phobius"/>
    </source>
</evidence>
<protein>
    <recommendedName>
        <fullName evidence="3">DUF6593 domain-containing protein</fullName>
    </recommendedName>
</protein>
<keyword evidence="2" id="KW-0812">Transmembrane</keyword>
<evidence type="ECO:0000313" key="5">
    <source>
        <dbReference type="Proteomes" id="UP000518752"/>
    </source>
</evidence>
<dbReference type="AlphaFoldDB" id="A0A8H5HZL5"/>